<accession>A0AC61NHY9</accession>
<keyword evidence="2" id="KW-1185">Reference proteome</keyword>
<proteinExistence type="predicted"/>
<reference evidence="1" key="1">
    <citation type="submission" date="2021-08" db="EMBL/GenBank/DDBJ databases">
        <title>Novel anaerobic bacterium isolated from sea squirt in East Sea, Republic of Korea.</title>
        <authorList>
            <person name="Nguyen T.H."/>
            <person name="Li Z."/>
            <person name="Lee Y.-J."/>
            <person name="Ko J."/>
            <person name="Kim S.-G."/>
        </authorList>
    </citation>
    <scope>NUCLEOTIDE SEQUENCE</scope>
    <source>
        <strain evidence="1">KCTC 25031</strain>
    </source>
</reference>
<name>A0AC61NHY9_9BACT</name>
<dbReference type="EMBL" id="CP081303">
    <property type="protein sequence ID" value="QZE15314.1"/>
    <property type="molecule type" value="Genomic_DNA"/>
</dbReference>
<protein>
    <submittedName>
        <fullName evidence="1">WYL domain-containing protein</fullName>
    </submittedName>
</protein>
<evidence type="ECO:0000313" key="1">
    <source>
        <dbReference type="EMBL" id="QZE15314.1"/>
    </source>
</evidence>
<gene>
    <name evidence="1" type="ORF">K4L44_05635</name>
</gene>
<evidence type="ECO:0000313" key="2">
    <source>
        <dbReference type="Proteomes" id="UP000826212"/>
    </source>
</evidence>
<organism evidence="1 2">
    <name type="scientific">Halosquirtibacter laminarini</name>
    <dbReference type="NCBI Taxonomy" id="3374600"/>
    <lineage>
        <taxon>Bacteria</taxon>
        <taxon>Pseudomonadati</taxon>
        <taxon>Bacteroidota</taxon>
        <taxon>Bacteroidia</taxon>
        <taxon>Marinilabiliales</taxon>
        <taxon>Prolixibacteraceae</taxon>
        <taxon>Halosquirtibacter</taxon>
    </lineage>
</organism>
<sequence>MATNQCARIRYKTLDHCFRDVSKKYFISDLIEECKEALENEFGENSNITKRQIYKDIRFMQSEAGWAIQLESLYENKNKYYRYSEPKFSIENCKMSEHEQKILQESLQVLERIEGLPYFKWLNEAITRLNTDFRHHHTNHFYISFEENPFLHGRERLSNLFDAITQKKVLKITYQGVKMDYPETWLIHPHFLKQYNSRWFLLGISENIRKNITLPLDRILKIENSEISFIRSSINYNDYFHEIVGITHPKETKEDLITLEINSDLVPYIRTKPLHISQKIKGTKGNWTTIELQLIVNSEFINLIFSHGKSIRVTSPKSLKNRIKSEITEILQNYNEN</sequence>
<dbReference type="Proteomes" id="UP000826212">
    <property type="component" value="Chromosome"/>
</dbReference>